<reference evidence="7 8" key="1">
    <citation type="submission" date="2019-08" db="EMBL/GenBank/DDBJ databases">
        <authorList>
            <person name="Peeters C."/>
        </authorList>
    </citation>
    <scope>NUCLEOTIDE SEQUENCE [LARGE SCALE GENOMIC DNA]</scope>
    <source>
        <strain evidence="7 8">LMG 31115</strain>
    </source>
</reference>
<sequence>MSASARPNAALTADIAGSTPVSALALSFSRSRRQWLRIGALALTAAGMSFASITSYAADTVKIGLVTALSGQSARAGEALTRGMTIAIDEINASGGVLGGRKLELVRRDDEGNPAKGVLAARELIYKDKVAVLFGGLDTPVSMAIVPIANQEKVPFMGPWAAGTPITRNGANPNYVFRVSAVDEIVDGAMVNYAQQTFSAKKLGLILVNNPWGESNEKGIVAALTAKGMKPAAVEKFEANDVDVTPQLGRLKAAGADTLLMVGNVGPSAQVVKSLDRMGWKVPIVSHWGPAGGRFTELAGPNAKTVHFVQTYSFFGATSPVSTRVVAALKAKYSDIKGADDITPAVGVANAYDAMRLTALAIDKAGSTNGDAIRTGFYKIDRYDGLIKTYVKPFSEQQHDALSAQDYVWAQFIDNRIVPVAPAGAKVAAK</sequence>
<evidence type="ECO:0000256" key="3">
    <source>
        <dbReference type="ARBA" id="ARBA00022729"/>
    </source>
</evidence>
<dbReference type="PANTHER" id="PTHR30483:SF6">
    <property type="entry name" value="PERIPLASMIC BINDING PROTEIN OF ABC TRANSPORTER FOR NATURAL AMINO ACIDS"/>
    <property type="match status" value="1"/>
</dbReference>
<evidence type="ECO:0000313" key="7">
    <source>
        <dbReference type="EMBL" id="VVD92518.1"/>
    </source>
</evidence>
<evidence type="ECO:0000256" key="2">
    <source>
        <dbReference type="ARBA" id="ARBA00022448"/>
    </source>
</evidence>
<dbReference type="PANTHER" id="PTHR30483">
    <property type="entry name" value="LEUCINE-SPECIFIC-BINDING PROTEIN"/>
    <property type="match status" value="1"/>
</dbReference>
<dbReference type="EMBL" id="CABPSI010000002">
    <property type="protein sequence ID" value="VVD92518.1"/>
    <property type="molecule type" value="Genomic_DNA"/>
</dbReference>
<organism evidence="7 8">
    <name type="scientific">Pandoraea iniqua</name>
    <dbReference type="NCBI Taxonomy" id="2508288"/>
    <lineage>
        <taxon>Bacteria</taxon>
        <taxon>Pseudomonadati</taxon>
        <taxon>Pseudomonadota</taxon>
        <taxon>Betaproteobacteria</taxon>
        <taxon>Burkholderiales</taxon>
        <taxon>Burkholderiaceae</taxon>
        <taxon>Pandoraea</taxon>
    </lineage>
</organism>
<evidence type="ECO:0000313" key="8">
    <source>
        <dbReference type="Proteomes" id="UP000333828"/>
    </source>
</evidence>
<accession>A0A5E4U0H8</accession>
<dbReference type="PRINTS" id="PR00337">
    <property type="entry name" value="LEUILEVALBP"/>
</dbReference>
<keyword evidence="4" id="KW-0029">Amino-acid transport</keyword>
<evidence type="ECO:0000256" key="1">
    <source>
        <dbReference type="ARBA" id="ARBA00010062"/>
    </source>
</evidence>
<keyword evidence="8" id="KW-1185">Reference proteome</keyword>
<keyword evidence="5" id="KW-0472">Membrane</keyword>
<protein>
    <submittedName>
        <fullName evidence="7">Leu/Ile/Val-binding protein</fullName>
    </submittedName>
</protein>
<dbReference type="CDD" id="cd19979">
    <property type="entry name" value="PBP1_ABC_ligand_binding-like"/>
    <property type="match status" value="1"/>
</dbReference>
<dbReference type="SUPFAM" id="SSF53822">
    <property type="entry name" value="Periplasmic binding protein-like I"/>
    <property type="match status" value="1"/>
</dbReference>
<dbReference type="InterPro" id="IPR028081">
    <property type="entry name" value="Leu-bd"/>
</dbReference>
<name>A0A5E4U0H8_9BURK</name>
<dbReference type="InterPro" id="IPR006311">
    <property type="entry name" value="TAT_signal"/>
</dbReference>
<dbReference type="AlphaFoldDB" id="A0A5E4U0H8"/>
<dbReference type="GO" id="GO:0006865">
    <property type="term" value="P:amino acid transport"/>
    <property type="evidence" value="ECO:0007669"/>
    <property type="project" value="UniProtKB-KW"/>
</dbReference>
<dbReference type="InterPro" id="IPR051010">
    <property type="entry name" value="BCAA_transport"/>
</dbReference>
<dbReference type="InterPro" id="IPR000709">
    <property type="entry name" value="Leu_Ile_Val-bd"/>
</dbReference>
<gene>
    <name evidence="7" type="ORF">PIN31115_01673</name>
</gene>
<proteinExistence type="inferred from homology"/>
<dbReference type="Pfam" id="PF13458">
    <property type="entry name" value="Peripla_BP_6"/>
    <property type="match status" value="1"/>
</dbReference>
<evidence type="ECO:0000256" key="4">
    <source>
        <dbReference type="ARBA" id="ARBA00022970"/>
    </source>
</evidence>
<dbReference type="InterPro" id="IPR028082">
    <property type="entry name" value="Peripla_BP_I"/>
</dbReference>
<dbReference type="PROSITE" id="PS51318">
    <property type="entry name" value="TAT"/>
    <property type="match status" value="1"/>
</dbReference>
<keyword evidence="2" id="KW-0813">Transport</keyword>
<feature type="domain" description="Leucine-binding protein" evidence="6">
    <location>
        <begin position="60"/>
        <end position="389"/>
    </location>
</feature>
<dbReference type="Proteomes" id="UP000333828">
    <property type="component" value="Unassembled WGS sequence"/>
</dbReference>
<keyword evidence="5" id="KW-0812">Transmembrane</keyword>
<evidence type="ECO:0000256" key="5">
    <source>
        <dbReference type="SAM" id="Phobius"/>
    </source>
</evidence>
<evidence type="ECO:0000259" key="6">
    <source>
        <dbReference type="Pfam" id="PF13458"/>
    </source>
</evidence>
<comment type="similarity">
    <text evidence="1">Belongs to the leucine-binding protein family.</text>
</comment>
<dbReference type="Gene3D" id="3.40.50.2300">
    <property type="match status" value="2"/>
</dbReference>
<feature type="transmembrane region" description="Helical" evidence="5">
    <location>
        <begin position="35"/>
        <end position="58"/>
    </location>
</feature>
<keyword evidence="3" id="KW-0732">Signal</keyword>
<keyword evidence="5" id="KW-1133">Transmembrane helix</keyword>